<evidence type="ECO:0008006" key="4">
    <source>
        <dbReference type="Google" id="ProtNLM"/>
    </source>
</evidence>
<dbReference type="AlphaFoldDB" id="A0AAF3FDK9"/>
<keyword evidence="2" id="KW-1185">Reference proteome</keyword>
<sequence length="181" mass="20708">MREFLRIFSASLLLSSISAGYLYDRWGNVNDDNAVNSVFERPRPPPSSPRGSTSNLGCFFCTQLLSVTKHRVGLSQNQLRNVLYEKCRVLPQVLREQCFTFVDRSLLEIYFSLNYDFSSKNSDITSFANNACAQMQRGRTQDQCYELADKKIDELAKFVDHQVIESALVCQIESLLEIEID</sequence>
<feature type="chain" id="PRO_5042250117" description="Saposin B-type domain-containing protein" evidence="1">
    <location>
        <begin position="20"/>
        <end position="181"/>
    </location>
</feature>
<proteinExistence type="predicted"/>
<evidence type="ECO:0000256" key="1">
    <source>
        <dbReference type="SAM" id="SignalP"/>
    </source>
</evidence>
<reference evidence="3" key="1">
    <citation type="submission" date="2024-02" db="UniProtKB">
        <authorList>
            <consortium name="WormBaseParasite"/>
        </authorList>
    </citation>
    <scope>IDENTIFICATION</scope>
</reference>
<evidence type="ECO:0000313" key="3">
    <source>
        <dbReference type="WBParaSite" id="MBELARI_LOCUS470"/>
    </source>
</evidence>
<accession>A0AAF3FDK9</accession>
<evidence type="ECO:0000313" key="2">
    <source>
        <dbReference type="Proteomes" id="UP000887575"/>
    </source>
</evidence>
<protein>
    <recommendedName>
        <fullName evidence="4">Saposin B-type domain-containing protein</fullName>
    </recommendedName>
</protein>
<feature type="signal peptide" evidence="1">
    <location>
        <begin position="1"/>
        <end position="19"/>
    </location>
</feature>
<organism evidence="2 3">
    <name type="scientific">Mesorhabditis belari</name>
    <dbReference type="NCBI Taxonomy" id="2138241"/>
    <lineage>
        <taxon>Eukaryota</taxon>
        <taxon>Metazoa</taxon>
        <taxon>Ecdysozoa</taxon>
        <taxon>Nematoda</taxon>
        <taxon>Chromadorea</taxon>
        <taxon>Rhabditida</taxon>
        <taxon>Rhabditina</taxon>
        <taxon>Rhabditomorpha</taxon>
        <taxon>Rhabditoidea</taxon>
        <taxon>Rhabditidae</taxon>
        <taxon>Mesorhabditinae</taxon>
        <taxon>Mesorhabditis</taxon>
    </lineage>
</organism>
<dbReference type="WBParaSite" id="MBELARI_LOCUS470">
    <property type="protein sequence ID" value="MBELARI_LOCUS470"/>
    <property type="gene ID" value="MBELARI_LOCUS470"/>
</dbReference>
<dbReference type="SUPFAM" id="SSF47862">
    <property type="entry name" value="Saposin"/>
    <property type="match status" value="1"/>
</dbReference>
<dbReference type="Proteomes" id="UP000887575">
    <property type="component" value="Unassembled WGS sequence"/>
</dbReference>
<keyword evidence="1" id="KW-0732">Signal</keyword>
<dbReference type="InterPro" id="IPR011001">
    <property type="entry name" value="Saposin-like"/>
</dbReference>
<name>A0AAF3FDK9_9BILA</name>